<dbReference type="CDD" id="cd04182">
    <property type="entry name" value="GT_2_like_f"/>
    <property type="match status" value="1"/>
</dbReference>
<dbReference type="STRING" id="83449.BON30_48275"/>
<evidence type="ECO:0000313" key="2">
    <source>
        <dbReference type="EMBL" id="OJH33537.1"/>
    </source>
</evidence>
<reference evidence="2 3" key="2">
    <citation type="submission" date="2016-12" db="EMBL/GenBank/DDBJ databases">
        <title>Draft Genome Sequence of Cystobacter ferrugineus Strain Cbfe23.</title>
        <authorList>
            <person name="Akbar S."/>
            <person name="Dowd S.E."/>
            <person name="Stevens D.C."/>
        </authorList>
    </citation>
    <scope>NUCLEOTIDE SEQUENCE [LARGE SCALE GENOMIC DNA]</scope>
    <source>
        <strain evidence="2 3">Cbfe23</strain>
    </source>
</reference>
<proteinExistence type="predicted"/>
<name>A0A1L9AU42_9BACT</name>
<dbReference type="EMBL" id="MPIN01000034">
    <property type="protein sequence ID" value="OJH33537.1"/>
    <property type="molecule type" value="Genomic_DNA"/>
</dbReference>
<comment type="caution">
    <text evidence="2">The sequence shown here is derived from an EMBL/GenBank/DDBJ whole genome shotgun (WGS) entry which is preliminary data.</text>
</comment>
<keyword evidence="3" id="KW-1185">Reference proteome</keyword>
<sequence>MEAVTVVVLAAGASSRLGRPKQLVEWRGETLVHRAARLAVESGLGPVRVVTGARAEDVSRAVASLPVTCVHNPRAEEGIASSIRQGLDGVDTAALVLTCDQPLLTAEHLRALARVQRDTGAPIVASAYEGVVGVPALFSPALLPELLALRGDQGARAVFRGRRVEPVALEGGGLDVDTEADVERLQRGGGPG</sequence>
<dbReference type="SUPFAM" id="SSF53448">
    <property type="entry name" value="Nucleotide-diphospho-sugar transferases"/>
    <property type="match status" value="1"/>
</dbReference>
<protein>
    <recommendedName>
        <fullName evidence="1">MobA-like NTP transferase domain-containing protein</fullName>
    </recommendedName>
</protein>
<dbReference type="Proteomes" id="UP000182229">
    <property type="component" value="Unassembled WGS sequence"/>
</dbReference>
<feature type="domain" description="MobA-like NTP transferase" evidence="1">
    <location>
        <begin position="6"/>
        <end position="161"/>
    </location>
</feature>
<accession>A0A1L9AU42</accession>
<dbReference type="OrthoDB" id="9779263at2"/>
<reference evidence="3" key="1">
    <citation type="submission" date="2016-11" db="EMBL/GenBank/DDBJ databases">
        <authorList>
            <person name="Shukria A."/>
            <person name="Stevens D.C."/>
        </authorList>
    </citation>
    <scope>NUCLEOTIDE SEQUENCE [LARGE SCALE GENOMIC DNA]</scope>
    <source>
        <strain evidence="3">Cbfe23</strain>
    </source>
</reference>
<dbReference type="PANTHER" id="PTHR43777:SF1">
    <property type="entry name" value="MOLYBDENUM COFACTOR CYTIDYLYLTRANSFERASE"/>
    <property type="match status" value="1"/>
</dbReference>
<evidence type="ECO:0000259" key="1">
    <source>
        <dbReference type="Pfam" id="PF12804"/>
    </source>
</evidence>
<organism evidence="2 3">
    <name type="scientific">Cystobacter ferrugineus</name>
    <dbReference type="NCBI Taxonomy" id="83449"/>
    <lineage>
        <taxon>Bacteria</taxon>
        <taxon>Pseudomonadati</taxon>
        <taxon>Myxococcota</taxon>
        <taxon>Myxococcia</taxon>
        <taxon>Myxococcales</taxon>
        <taxon>Cystobacterineae</taxon>
        <taxon>Archangiaceae</taxon>
        <taxon>Cystobacter</taxon>
    </lineage>
</organism>
<dbReference type="PANTHER" id="PTHR43777">
    <property type="entry name" value="MOLYBDENUM COFACTOR CYTIDYLYLTRANSFERASE"/>
    <property type="match status" value="1"/>
</dbReference>
<dbReference type="AlphaFoldDB" id="A0A1L9AU42"/>
<dbReference type="RefSeq" id="WP_071905435.1">
    <property type="nucleotide sequence ID" value="NZ_MPIN01000034.1"/>
</dbReference>
<dbReference type="Pfam" id="PF12804">
    <property type="entry name" value="NTP_transf_3"/>
    <property type="match status" value="1"/>
</dbReference>
<dbReference type="Gene3D" id="3.90.550.10">
    <property type="entry name" value="Spore Coat Polysaccharide Biosynthesis Protein SpsA, Chain A"/>
    <property type="match status" value="1"/>
</dbReference>
<dbReference type="InterPro" id="IPR029044">
    <property type="entry name" value="Nucleotide-diphossugar_trans"/>
</dbReference>
<evidence type="ECO:0000313" key="3">
    <source>
        <dbReference type="Proteomes" id="UP000182229"/>
    </source>
</evidence>
<dbReference type="InterPro" id="IPR025877">
    <property type="entry name" value="MobA-like_NTP_Trfase"/>
</dbReference>
<dbReference type="GO" id="GO:0016779">
    <property type="term" value="F:nucleotidyltransferase activity"/>
    <property type="evidence" value="ECO:0007669"/>
    <property type="project" value="UniProtKB-ARBA"/>
</dbReference>
<gene>
    <name evidence="2" type="ORF">BON30_48275</name>
</gene>